<feature type="compositionally biased region" description="Basic and acidic residues" evidence="1">
    <location>
        <begin position="445"/>
        <end position="494"/>
    </location>
</feature>
<feature type="compositionally biased region" description="Polar residues" evidence="1">
    <location>
        <begin position="620"/>
        <end position="630"/>
    </location>
</feature>
<feature type="compositionally biased region" description="Acidic residues" evidence="1">
    <location>
        <begin position="205"/>
        <end position="220"/>
    </location>
</feature>
<organism evidence="2 3">
    <name type="scientific">Kwoniella heveanensis BCC8398</name>
    <dbReference type="NCBI Taxonomy" id="1296120"/>
    <lineage>
        <taxon>Eukaryota</taxon>
        <taxon>Fungi</taxon>
        <taxon>Dikarya</taxon>
        <taxon>Basidiomycota</taxon>
        <taxon>Agaricomycotina</taxon>
        <taxon>Tremellomycetes</taxon>
        <taxon>Tremellales</taxon>
        <taxon>Cryptococcaceae</taxon>
        <taxon>Kwoniella</taxon>
    </lineage>
</organism>
<reference evidence="3" key="2">
    <citation type="submission" date="2013-12" db="EMBL/GenBank/DDBJ databases">
        <title>Evolution of pathogenesis and genome organization in the Tremellales.</title>
        <authorList>
            <person name="Cuomo C."/>
            <person name="Litvintseva A."/>
            <person name="Heitman J."/>
            <person name="Chen Y."/>
            <person name="Sun S."/>
            <person name="Springer D."/>
            <person name="Dromer F."/>
            <person name="Young S."/>
            <person name="Zeng Q."/>
            <person name="Chapman S."/>
            <person name="Gujja S."/>
            <person name="Saif S."/>
            <person name="Birren B."/>
        </authorList>
    </citation>
    <scope>NUCLEOTIDE SEQUENCE [LARGE SCALE GENOMIC DNA]</scope>
    <source>
        <strain evidence="3">BCC8398</strain>
    </source>
</reference>
<gene>
    <name evidence="2" type="ORF">I316_03045</name>
</gene>
<feature type="compositionally biased region" description="Low complexity" evidence="1">
    <location>
        <begin position="324"/>
        <end position="342"/>
    </location>
</feature>
<evidence type="ECO:0000313" key="3">
    <source>
        <dbReference type="Proteomes" id="UP000092666"/>
    </source>
</evidence>
<accession>A0A1B9GVR9</accession>
<proteinExistence type="predicted"/>
<protein>
    <submittedName>
        <fullName evidence="2">Uncharacterized protein</fullName>
    </submittedName>
</protein>
<sequence length="840" mass="90780">MPRPSRARKAPPVFGNMVSSDQAYGSGDEEYDEDIQLADDDGDNDADAGEDGDDDEDEEETEYGSEVEDEGDDRAAASESEDDDRNPKSKSKYKSGARGKNNEKVAPKSSFKPITDRSKGDKGGLSSRPKSSTGSAISSAAKSKGGAKSTVLPAFKGKVQSTTANKVVKKIDLKSASSRNQKRRIIQESDEEGSEVPTERKDEDDRNDEDGGMDPDDEQEGADHSENDVENDVDTGVDKTAMNKNNKSAPTKAGTNKAVTVPTKTAKATSGSQKQVASTDCETDEEAFSKESDGEAVDAGDVETSEDEKQSHAKSKAASKPTKKPVPSTKKTTQPLLKPKSPMSDASTKYQNGKDAPDSKGQPRKNRITLAPSSRSAVVPFPKPDTSATKKGKFTGLKPKTADNSVASTSKPAIKPSLAAKKVPERPKEPSKPVKPVKARPTSTKAKEPKMNVTKPKSETRGEVDKARKESGTEDRDEHEHQVEEAEFSEKAQETDNGNNGVNITPQSAESSPQPVIAAKKRARTPSDESVAEPVKTANSKNGNATKPKAIGKTVAKEVAADSAQSGREEDEVTPPSPKKRDITKTKESKAEPSVKDTPPVEEARGDADLVIDFGDLIQPANSQLTSTSNEVEEEIEYRSQATTQGDDNSDIDHEASQVIVIEKKDASLDPSTNHDESSQETIGDVADQKKRKRTASTPCPPSKKTAPAPAQKIPSSVRRDIIALFLTPEYLRTLSFTSIQTDECKSAKLSRHWRQVLGPDLKHYFSGDKSSTSPKKGKQSSAAGGINKDMRSKIWKLISDRYEKADWKPLEDESGISTTKLKRHLRDVMNKEAKKFIEG</sequence>
<keyword evidence="3" id="KW-1185">Reference proteome</keyword>
<feature type="region of interest" description="Disordered" evidence="1">
    <location>
        <begin position="765"/>
        <end position="788"/>
    </location>
</feature>
<feature type="compositionally biased region" description="Polar residues" evidence="1">
    <location>
        <begin position="495"/>
        <end position="514"/>
    </location>
</feature>
<feature type="compositionally biased region" description="Low complexity" evidence="1">
    <location>
        <begin position="255"/>
        <end position="269"/>
    </location>
</feature>
<feature type="compositionally biased region" description="Basic residues" evidence="1">
    <location>
        <begin position="312"/>
        <end position="323"/>
    </location>
</feature>
<evidence type="ECO:0000256" key="1">
    <source>
        <dbReference type="SAM" id="MobiDB-lite"/>
    </source>
</evidence>
<reference evidence="2 3" key="1">
    <citation type="submission" date="2013-07" db="EMBL/GenBank/DDBJ databases">
        <title>The Genome Sequence of Cryptococcus heveanensis BCC8398.</title>
        <authorList>
            <consortium name="The Broad Institute Genome Sequencing Platform"/>
            <person name="Cuomo C."/>
            <person name="Litvintseva A."/>
            <person name="Chen Y."/>
            <person name="Heitman J."/>
            <person name="Sun S."/>
            <person name="Springer D."/>
            <person name="Dromer F."/>
            <person name="Young S.K."/>
            <person name="Zeng Q."/>
            <person name="Gargeya S."/>
            <person name="Fitzgerald M."/>
            <person name="Abouelleil A."/>
            <person name="Alvarado L."/>
            <person name="Berlin A.M."/>
            <person name="Chapman S.B."/>
            <person name="Dewar J."/>
            <person name="Goldberg J."/>
            <person name="Griggs A."/>
            <person name="Gujja S."/>
            <person name="Hansen M."/>
            <person name="Howarth C."/>
            <person name="Imamovic A."/>
            <person name="Larimer J."/>
            <person name="McCowan C."/>
            <person name="Murphy C."/>
            <person name="Pearson M."/>
            <person name="Priest M."/>
            <person name="Roberts A."/>
            <person name="Saif S."/>
            <person name="Shea T."/>
            <person name="Sykes S."/>
            <person name="Wortman J."/>
            <person name="Nusbaum C."/>
            <person name="Birren B."/>
        </authorList>
    </citation>
    <scope>NUCLEOTIDE SEQUENCE [LARGE SCALE GENOMIC DNA]</scope>
    <source>
        <strain evidence="2 3">BCC8398</strain>
    </source>
</reference>
<dbReference type="OrthoDB" id="2565369at2759"/>
<feature type="compositionally biased region" description="Polar residues" evidence="1">
    <location>
        <begin position="769"/>
        <end position="783"/>
    </location>
</feature>
<feature type="compositionally biased region" description="Basic and acidic residues" evidence="1">
    <location>
        <begin position="579"/>
        <end position="595"/>
    </location>
</feature>
<feature type="compositionally biased region" description="Basic residues" evidence="1">
    <location>
        <begin position="88"/>
        <end position="97"/>
    </location>
</feature>
<feature type="compositionally biased region" description="Acidic residues" evidence="1">
    <location>
        <begin position="27"/>
        <end position="72"/>
    </location>
</feature>
<dbReference type="Proteomes" id="UP000092666">
    <property type="component" value="Unassembled WGS sequence"/>
</dbReference>
<feature type="compositionally biased region" description="Polar residues" evidence="1">
    <location>
        <begin position="270"/>
        <end position="280"/>
    </location>
</feature>
<feature type="compositionally biased region" description="Polar residues" evidence="1">
    <location>
        <begin position="402"/>
        <end position="411"/>
    </location>
</feature>
<dbReference type="STRING" id="1296120.A0A1B9GVR9"/>
<dbReference type="AlphaFoldDB" id="A0A1B9GVR9"/>
<dbReference type="EMBL" id="KI669500">
    <property type="protein sequence ID" value="OCF35005.1"/>
    <property type="molecule type" value="Genomic_DNA"/>
</dbReference>
<name>A0A1B9GVR9_9TREE</name>
<feature type="compositionally biased region" description="Low complexity" evidence="1">
    <location>
        <begin position="130"/>
        <end position="149"/>
    </location>
</feature>
<feature type="compositionally biased region" description="Acidic residues" evidence="1">
    <location>
        <begin position="294"/>
        <end position="306"/>
    </location>
</feature>
<evidence type="ECO:0000313" key="2">
    <source>
        <dbReference type="EMBL" id="OCF35005.1"/>
    </source>
</evidence>
<feature type="compositionally biased region" description="Basic and acidic residues" evidence="1">
    <location>
        <begin position="651"/>
        <end position="678"/>
    </location>
</feature>
<feature type="compositionally biased region" description="Basic and acidic residues" evidence="1">
    <location>
        <begin position="422"/>
        <end position="432"/>
    </location>
</feature>
<feature type="region of interest" description="Disordered" evidence="1">
    <location>
        <begin position="1"/>
        <end position="714"/>
    </location>
</feature>